<name>A0A5B7HDX2_PORTR</name>
<feature type="compositionally biased region" description="Basic and acidic residues" evidence="1">
    <location>
        <begin position="91"/>
        <end position="106"/>
    </location>
</feature>
<organism evidence="3 4">
    <name type="scientific">Portunus trituberculatus</name>
    <name type="common">Swimming crab</name>
    <name type="synonym">Neptunus trituberculatus</name>
    <dbReference type="NCBI Taxonomy" id="210409"/>
    <lineage>
        <taxon>Eukaryota</taxon>
        <taxon>Metazoa</taxon>
        <taxon>Ecdysozoa</taxon>
        <taxon>Arthropoda</taxon>
        <taxon>Crustacea</taxon>
        <taxon>Multicrustacea</taxon>
        <taxon>Malacostraca</taxon>
        <taxon>Eumalacostraca</taxon>
        <taxon>Eucarida</taxon>
        <taxon>Decapoda</taxon>
        <taxon>Pleocyemata</taxon>
        <taxon>Brachyura</taxon>
        <taxon>Eubrachyura</taxon>
        <taxon>Portunoidea</taxon>
        <taxon>Portunidae</taxon>
        <taxon>Portuninae</taxon>
        <taxon>Portunus</taxon>
    </lineage>
</organism>
<evidence type="ECO:0000256" key="2">
    <source>
        <dbReference type="SAM" id="SignalP"/>
    </source>
</evidence>
<accession>A0A5B7HDX2</accession>
<protein>
    <submittedName>
        <fullName evidence="3">Uncharacterized protein</fullName>
    </submittedName>
</protein>
<proteinExistence type="predicted"/>
<feature type="chain" id="PRO_5022773748" evidence="2">
    <location>
        <begin position="36"/>
        <end position="130"/>
    </location>
</feature>
<dbReference type="EMBL" id="VSRR010027105">
    <property type="protein sequence ID" value="MPC68009.1"/>
    <property type="molecule type" value="Genomic_DNA"/>
</dbReference>
<keyword evidence="4" id="KW-1185">Reference proteome</keyword>
<dbReference type="Proteomes" id="UP000324222">
    <property type="component" value="Unassembled WGS sequence"/>
</dbReference>
<sequence length="130" mass="14610">MSRQQKPAVRWRSGQGRRWFLLLTPLNGLGPPCFASQLGSRVLHVTAALQVINAVNSIFIWCEEGRREKLEPWVSQADVWRMRVGSCHRVRGEDRGEETRGRRARADWSSLATGAEKSVPREGNNGGADQ</sequence>
<feature type="region of interest" description="Disordered" evidence="1">
    <location>
        <begin position="91"/>
        <end position="130"/>
    </location>
</feature>
<gene>
    <name evidence="3" type="ORF">E2C01_062198</name>
</gene>
<evidence type="ECO:0000313" key="3">
    <source>
        <dbReference type="EMBL" id="MPC68009.1"/>
    </source>
</evidence>
<evidence type="ECO:0000313" key="4">
    <source>
        <dbReference type="Proteomes" id="UP000324222"/>
    </source>
</evidence>
<keyword evidence="2" id="KW-0732">Signal</keyword>
<feature type="signal peptide" evidence="2">
    <location>
        <begin position="1"/>
        <end position="35"/>
    </location>
</feature>
<comment type="caution">
    <text evidence="3">The sequence shown here is derived from an EMBL/GenBank/DDBJ whole genome shotgun (WGS) entry which is preliminary data.</text>
</comment>
<reference evidence="3 4" key="1">
    <citation type="submission" date="2019-05" db="EMBL/GenBank/DDBJ databases">
        <title>Another draft genome of Portunus trituberculatus and its Hox gene families provides insights of decapod evolution.</title>
        <authorList>
            <person name="Jeong J.-H."/>
            <person name="Song I."/>
            <person name="Kim S."/>
            <person name="Choi T."/>
            <person name="Kim D."/>
            <person name="Ryu S."/>
            <person name="Kim W."/>
        </authorList>
    </citation>
    <scope>NUCLEOTIDE SEQUENCE [LARGE SCALE GENOMIC DNA]</scope>
    <source>
        <tissue evidence="3">Muscle</tissue>
    </source>
</reference>
<dbReference type="AlphaFoldDB" id="A0A5B7HDX2"/>
<evidence type="ECO:0000256" key="1">
    <source>
        <dbReference type="SAM" id="MobiDB-lite"/>
    </source>
</evidence>